<evidence type="ECO:0000256" key="7">
    <source>
        <dbReference type="ARBA" id="ARBA00023136"/>
    </source>
</evidence>
<dbReference type="GO" id="GO:0016757">
    <property type="term" value="F:glycosyltransferase activity"/>
    <property type="evidence" value="ECO:0007669"/>
    <property type="project" value="UniProtKB-KW"/>
</dbReference>
<evidence type="ECO:0000256" key="4">
    <source>
        <dbReference type="ARBA" id="ARBA00022679"/>
    </source>
</evidence>
<evidence type="ECO:0000256" key="1">
    <source>
        <dbReference type="ARBA" id="ARBA00004651"/>
    </source>
</evidence>
<keyword evidence="4 10" id="KW-0808">Transferase</keyword>
<feature type="transmembrane region" description="Helical" evidence="8">
    <location>
        <begin position="334"/>
        <end position="352"/>
    </location>
</feature>
<accession>A0ABZ2PF33</accession>
<dbReference type="EC" id="2.4.-.-" evidence="10"/>
<feature type="transmembrane region" description="Helical" evidence="8">
    <location>
        <begin position="108"/>
        <end position="128"/>
    </location>
</feature>
<evidence type="ECO:0000313" key="11">
    <source>
        <dbReference type="Proteomes" id="UP001432000"/>
    </source>
</evidence>
<sequence length="503" mass="54610">MGSGRVGTVGAASSVGVFAFVLGVLGSWVPSLWYDEVATVYSSRRSIGELLDFLRSTDAVHGGYYFGIHLWGSVFGFSEFSVRLPSAIAVGVAAAGVVTLAARFSDLGAAVFSGVVFALLPRVTWAAVEARSSALTAAAAVWVTVLLLVALSSRSRLWWVAYAVVLTVSIVLFVYLATIVVVHFAILLILRRFRVSMLPWDLAVLAALAVALPFLRVVQRQAGQVGWIPPLDSNFARIVFEYQWFLGTPMFGVVFGVILVAALVFTVRSRERPSSEGTACIAIALVWIAVPMAIMVAYSLVKSPIYLDRYLTFTTPAVALLGGIALGQLRAVRWLPYVAVAALALALIPGYSSQRLYGAKPLGMDFSEVNDFAKANIGPGDCVLFGRAAWNPSSQRLVEDVDPSAFANAQDVGLAIDAAESGQLWDVEKPLSDVQLDTCTVLWYFTDRERDEVENLRLTSNDKWALQPYHFEDSSEYALLSSRGFRIDSPVTFDGTQVVRLVR</sequence>
<dbReference type="InterPro" id="IPR050297">
    <property type="entry name" value="LipidA_mod_glycosyltrf_83"/>
</dbReference>
<evidence type="ECO:0000256" key="8">
    <source>
        <dbReference type="SAM" id="Phobius"/>
    </source>
</evidence>
<dbReference type="EMBL" id="CP147846">
    <property type="protein sequence ID" value="WXG67713.1"/>
    <property type="molecule type" value="Genomic_DNA"/>
</dbReference>
<evidence type="ECO:0000259" key="9">
    <source>
        <dbReference type="Pfam" id="PF13231"/>
    </source>
</evidence>
<keyword evidence="7 8" id="KW-0472">Membrane</keyword>
<gene>
    <name evidence="10" type="ORF">WDS16_21190</name>
</gene>
<keyword evidence="3 10" id="KW-0328">Glycosyltransferase</keyword>
<feature type="transmembrane region" description="Helical" evidence="8">
    <location>
        <begin position="84"/>
        <end position="102"/>
    </location>
</feature>
<evidence type="ECO:0000313" key="10">
    <source>
        <dbReference type="EMBL" id="WXG67713.1"/>
    </source>
</evidence>
<feature type="domain" description="Glycosyltransferase RgtA/B/C/D-like" evidence="9">
    <location>
        <begin position="68"/>
        <end position="215"/>
    </location>
</feature>
<proteinExistence type="predicted"/>
<organism evidence="10 11">
    <name type="scientific">Rhodococcus sovatensis</name>
    <dbReference type="NCBI Taxonomy" id="1805840"/>
    <lineage>
        <taxon>Bacteria</taxon>
        <taxon>Bacillati</taxon>
        <taxon>Actinomycetota</taxon>
        <taxon>Actinomycetes</taxon>
        <taxon>Mycobacteriales</taxon>
        <taxon>Nocardiaceae</taxon>
        <taxon>Rhodococcus</taxon>
    </lineage>
</organism>
<evidence type="ECO:0000256" key="2">
    <source>
        <dbReference type="ARBA" id="ARBA00022475"/>
    </source>
</evidence>
<keyword evidence="6 8" id="KW-1133">Transmembrane helix</keyword>
<reference evidence="10 11" key="1">
    <citation type="submission" date="2024-03" db="EMBL/GenBank/DDBJ databases">
        <title>Natural products discovery in diverse microorganisms through a two-stage MS feature dereplication strategy.</title>
        <authorList>
            <person name="Zhang R."/>
        </authorList>
    </citation>
    <scope>NUCLEOTIDE SEQUENCE [LARGE SCALE GENOMIC DNA]</scope>
    <source>
        <strain evidence="10 11">18930</strain>
    </source>
</reference>
<evidence type="ECO:0000256" key="3">
    <source>
        <dbReference type="ARBA" id="ARBA00022676"/>
    </source>
</evidence>
<keyword evidence="11" id="KW-1185">Reference proteome</keyword>
<feature type="transmembrane region" description="Helical" evidence="8">
    <location>
        <begin position="159"/>
        <end position="190"/>
    </location>
</feature>
<name>A0ABZ2PF33_9NOCA</name>
<dbReference type="InterPro" id="IPR038731">
    <property type="entry name" value="RgtA/B/C-like"/>
</dbReference>
<dbReference type="RefSeq" id="WP_338887441.1">
    <property type="nucleotide sequence ID" value="NZ_CP147846.1"/>
</dbReference>
<feature type="transmembrane region" description="Helical" evidence="8">
    <location>
        <begin position="59"/>
        <end position="77"/>
    </location>
</feature>
<dbReference type="PANTHER" id="PTHR33908:SF3">
    <property type="entry name" value="UNDECAPRENYL PHOSPHATE-ALPHA-4-AMINO-4-DEOXY-L-ARABINOSE ARABINOSYL TRANSFERASE"/>
    <property type="match status" value="1"/>
</dbReference>
<evidence type="ECO:0000256" key="5">
    <source>
        <dbReference type="ARBA" id="ARBA00022692"/>
    </source>
</evidence>
<feature type="transmembrane region" description="Helical" evidence="8">
    <location>
        <begin position="279"/>
        <end position="298"/>
    </location>
</feature>
<feature type="transmembrane region" description="Helical" evidence="8">
    <location>
        <begin position="7"/>
        <end position="29"/>
    </location>
</feature>
<feature type="transmembrane region" description="Helical" evidence="8">
    <location>
        <begin position="135"/>
        <end position="153"/>
    </location>
</feature>
<feature type="transmembrane region" description="Helical" evidence="8">
    <location>
        <begin position="242"/>
        <end position="267"/>
    </location>
</feature>
<feature type="transmembrane region" description="Helical" evidence="8">
    <location>
        <begin position="310"/>
        <end position="327"/>
    </location>
</feature>
<keyword evidence="5 8" id="KW-0812">Transmembrane</keyword>
<dbReference type="PANTHER" id="PTHR33908">
    <property type="entry name" value="MANNOSYLTRANSFERASE YKCB-RELATED"/>
    <property type="match status" value="1"/>
</dbReference>
<dbReference type="Proteomes" id="UP001432000">
    <property type="component" value="Chromosome"/>
</dbReference>
<keyword evidence="2" id="KW-1003">Cell membrane</keyword>
<dbReference type="Pfam" id="PF13231">
    <property type="entry name" value="PMT_2"/>
    <property type="match status" value="1"/>
</dbReference>
<comment type="subcellular location">
    <subcellularLocation>
        <location evidence="1">Cell membrane</location>
        <topology evidence="1">Multi-pass membrane protein</topology>
    </subcellularLocation>
</comment>
<feature type="transmembrane region" description="Helical" evidence="8">
    <location>
        <begin position="202"/>
        <end position="222"/>
    </location>
</feature>
<evidence type="ECO:0000256" key="6">
    <source>
        <dbReference type="ARBA" id="ARBA00022989"/>
    </source>
</evidence>
<protein>
    <submittedName>
        <fullName evidence="10">Glycosyltransferase family 39 protein</fullName>
        <ecNumber evidence="10">2.4.-.-</ecNumber>
    </submittedName>
</protein>